<dbReference type="Proteomes" id="UP000019116">
    <property type="component" value="Chromosome 5A"/>
</dbReference>
<dbReference type="OMA" id="HEVGRAP"/>
<proteinExistence type="predicted"/>
<organism evidence="2">
    <name type="scientific">Triticum aestivum</name>
    <name type="common">Wheat</name>
    <dbReference type="NCBI Taxonomy" id="4565"/>
    <lineage>
        <taxon>Eukaryota</taxon>
        <taxon>Viridiplantae</taxon>
        <taxon>Streptophyta</taxon>
        <taxon>Embryophyta</taxon>
        <taxon>Tracheophyta</taxon>
        <taxon>Spermatophyta</taxon>
        <taxon>Magnoliopsida</taxon>
        <taxon>Liliopsida</taxon>
        <taxon>Poales</taxon>
        <taxon>Poaceae</taxon>
        <taxon>BOP clade</taxon>
        <taxon>Pooideae</taxon>
        <taxon>Triticodae</taxon>
        <taxon>Triticeae</taxon>
        <taxon>Triticinae</taxon>
        <taxon>Triticum</taxon>
    </lineage>
</organism>
<dbReference type="Gramene" id="TraesNOR5A03G02722620.1">
    <property type="protein sequence ID" value="TraesNOR5A03G02722620.1.CDS1"/>
    <property type="gene ID" value="TraesNOR5A03G02722620"/>
</dbReference>
<dbReference type="Gramene" id="TraesCS5A03G0740300.1">
    <property type="protein sequence ID" value="TraesCS5A03G0740300.1.CDS1"/>
    <property type="gene ID" value="TraesCS5A03G0740300"/>
</dbReference>
<keyword evidence="3" id="KW-1185">Reference proteome</keyword>
<dbReference type="Gramene" id="TraesSTA5A03G02690570.1">
    <property type="protein sequence ID" value="TraesSTA5A03G02690570.1.CDS1"/>
    <property type="gene ID" value="TraesSTA5A03G02690570"/>
</dbReference>
<dbReference type="Gramene" id="TraesCS5A02G304100.1">
    <property type="protein sequence ID" value="TraesCS5A02G304100.1.cds1"/>
    <property type="gene ID" value="TraesCS5A02G304100"/>
</dbReference>
<dbReference type="Gramene" id="TraesROB_scaffold_018505_01G000300.1">
    <property type="protein sequence ID" value="TraesROB_scaffold_018505_01G000300.1"/>
    <property type="gene ID" value="TraesROB_scaffold_018505_01G000300"/>
</dbReference>
<evidence type="ECO:0000256" key="1">
    <source>
        <dbReference type="SAM" id="MobiDB-lite"/>
    </source>
</evidence>
<evidence type="ECO:0000313" key="3">
    <source>
        <dbReference type="Proteomes" id="UP000019116"/>
    </source>
</evidence>
<reference evidence="2" key="2">
    <citation type="submission" date="2018-10" db="UniProtKB">
        <authorList>
            <consortium name="EnsemblPlants"/>
        </authorList>
    </citation>
    <scope>IDENTIFICATION</scope>
</reference>
<name>A0A3B6KK14_WHEAT</name>
<reference evidence="2" key="1">
    <citation type="submission" date="2018-08" db="EMBL/GenBank/DDBJ databases">
        <authorList>
            <person name="Rossello M."/>
        </authorList>
    </citation>
    <scope>NUCLEOTIDE SEQUENCE [LARGE SCALE GENOMIC DNA]</scope>
    <source>
        <strain evidence="2">cv. Chinese Spring</strain>
    </source>
</reference>
<sequence length="448" mass="48869">MATHLLHGVAAFLEGLEVVPEHGDEGVDAAVAEVGRRQEQHPLRGEVGRHEVAGAPRPEVQLVERERQPAVHLHVRAHHVLEHRARRQPLLLRRAGGREVHKRLEVAAVHPRHLLVDRLRRVLQRPAQQVAHRGSRERPQHQVAEVLRRLPQPVPPVHGYPDRRRLAGAQVPRPRHGAPEVGQDGLEPAERPPAPLRRPGAEPRDEVLGEVRLVDDDVALGAVVPVVMAGGGRRPVVLPAAVVVLRASRRGARLEEVLLVVHGREAHGQPPGGAAPGDEEVAGGVAVGDDVLGREPDREGAAAEPRELQQHHLLVLRVQVRVQLEQRRRGLGRGHVDEVGVHGRLHEARAAVVQDHGRRAVGGLADLARERAVLGEHGREALLDGGGGRRGRREGVDDGHLDLVRDRVEDGQRDVLRGRSAGLVGRLDEPGAQHLHLHCWLASSSSVH</sequence>
<protein>
    <submittedName>
        <fullName evidence="2">Uncharacterized protein</fullName>
    </submittedName>
</protein>
<accession>A0A3B6KK14</accession>
<dbReference type="Gramene" id="TraesWEE_scaffold_077367_01G000200.1">
    <property type="protein sequence ID" value="TraesWEE_scaffold_077367_01G000200.1"/>
    <property type="gene ID" value="TraesWEE_scaffold_077367_01G000200"/>
</dbReference>
<feature type="region of interest" description="Disordered" evidence="1">
    <location>
        <begin position="169"/>
        <end position="204"/>
    </location>
</feature>
<dbReference type="Gramene" id="TraesCAD_scaffold_076416_01G000100.1">
    <property type="protein sequence ID" value="TraesCAD_scaffold_076416_01G000100.1"/>
    <property type="gene ID" value="TraesCAD_scaffold_076416_01G000100"/>
</dbReference>
<dbReference type="EnsemblPlants" id="TraesCS5A02G304100.1">
    <property type="protein sequence ID" value="TraesCS5A02G304100.1.cds1"/>
    <property type="gene ID" value="TraesCS5A02G304100"/>
</dbReference>
<dbReference type="AlphaFoldDB" id="A0A3B6KK14"/>
<evidence type="ECO:0000313" key="2">
    <source>
        <dbReference type="EnsemblPlants" id="TraesCS5A02G304100.1.cds1"/>
    </source>
</evidence>
<dbReference type="Gramene" id="TraesCLE_scaffold_030078_01G000100.1">
    <property type="protein sequence ID" value="TraesCLE_scaffold_030078_01G000100.1"/>
    <property type="gene ID" value="TraesCLE_scaffold_030078_01G000100"/>
</dbReference>
<dbReference type="Gramene" id="TraesMAC5A03G02697790.1">
    <property type="protein sequence ID" value="TraesMAC5A03G02697790.1.CDS1"/>
    <property type="gene ID" value="TraesMAC5A03G02697790"/>
</dbReference>